<name>A0A4Z2H5K5_9TELE</name>
<dbReference type="AlphaFoldDB" id="A0A4Z2H5K5"/>
<organism evidence="1 2">
    <name type="scientific">Liparis tanakae</name>
    <name type="common">Tanaka's snailfish</name>
    <dbReference type="NCBI Taxonomy" id="230148"/>
    <lineage>
        <taxon>Eukaryota</taxon>
        <taxon>Metazoa</taxon>
        <taxon>Chordata</taxon>
        <taxon>Craniata</taxon>
        <taxon>Vertebrata</taxon>
        <taxon>Euteleostomi</taxon>
        <taxon>Actinopterygii</taxon>
        <taxon>Neopterygii</taxon>
        <taxon>Teleostei</taxon>
        <taxon>Neoteleostei</taxon>
        <taxon>Acanthomorphata</taxon>
        <taxon>Eupercaria</taxon>
        <taxon>Perciformes</taxon>
        <taxon>Cottioidei</taxon>
        <taxon>Cottales</taxon>
        <taxon>Liparidae</taxon>
        <taxon>Liparis</taxon>
    </lineage>
</organism>
<dbReference type="EMBL" id="SRLO01000321">
    <property type="protein sequence ID" value="TNN61157.1"/>
    <property type="molecule type" value="Genomic_DNA"/>
</dbReference>
<reference evidence="1 2" key="1">
    <citation type="submission" date="2019-03" db="EMBL/GenBank/DDBJ databases">
        <title>First draft genome of Liparis tanakae, snailfish: a comprehensive survey of snailfish specific genes.</title>
        <authorList>
            <person name="Kim W."/>
            <person name="Song I."/>
            <person name="Jeong J.-H."/>
            <person name="Kim D."/>
            <person name="Kim S."/>
            <person name="Ryu S."/>
            <person name="Song J.Y."/>
            <person name="Lee S.K."/>
        </authorList>
    </citation>
    <scope>NUCLEOTIDE SEQUENCE [LARGE SCALE GENOMIC DNA]</scope>
    <source>
        <tissue evidence="1">Muscle</tissue>
    </source>
</reference>
<evidence type="ECO:0000313" key="2">
    <source>
        <dbReference type="Proteomes" id="UP000314294"/>
    </source>
</evidence>
<proteinExistence type="predicted"/>
<gene>
    <name evidence="1" type="ORF">EYF80_028665</name>
</gene>
<evidence type="ECO:0000313" key="1">
    <source>
        <dbReference type="EMBL" id="TNN61157.1"/>
    </source>
</evidence>
<keyword evidence="2" id="KW-1185">Reference proteome</keyword>
<comment type="caution">
    <text evidence="1">The sequence shown here is derived from an EMBL/GenBank/DDBJ whole genome shotgun (WGS) entry which is preliminary data.</text>
</comment>
<dbReference type="Proteomes" id="UP000314294">
    <property type="component" value="Unassembled WGS sequence"/>
</dbReference>
<protein>
    <submittedName>
        <fullName evidence="1">Uncharacterized protein</fullName>
    </submittedName>
</protein>
<accession>A0A4Z2H5K5</accession>
<sequence length="295" mass="31903">MDGAGLKFRIHNLTVLAVMFPVDLTGGGEALALGRGRRRTGVAAHEGRGVAGQGGVQKPGQRVGHLDASTEQLWSHKDRRRLLRKQPGVKGQASGHSDVVVRVGEDLQGFGVEQHLHCDEVGENPLQETDKAAVVVSGTFYVCEEFVKSKRETDFDVLQFLPLEVSHGLLQLSDAALGVAGSLLSVYFCLDVNTAQNTELHTVTPASRIWSDHSGLQSLDLQRQGAHKGIETADVHRYRADLELGVLPAGEVEELSHQQVRLVSELGRLPGVGGQQGADLPQMSKVELVLFFQAF</sequence>